<evidence type="ECO:0000313" key="1">
    <source>
        <dbReference type="EMBL" id="CAG8638711.1"/>
    </source>
</evidence>
<gene>
    <name evidence="1" type="ORF">AGERDE_LOCUS10876</name>
</gene>
<proteinExistence type="predicted"/>
<name>A0A9N9DES9_9GLOM</name>
<feature type="non-terminal residue" evidence="1">
    <location>
        <position position="43"/>
    </location>
</feature>
<organism evidence="1 2">
    <name type="scientific">Ambispora gerdemannii</name>
    <dbReference type="NCBI Taxonomy" id="144530"/>
    <lineage>
        <taxon>Eukaryota</taxon>
        <taxon>Fungi</taxon>
        <taxon>Fungi incertae sedis</taxon>
        <taxon>Mucoromycota</taxon>
        <taxon>Glomeromycotina</taxon>
        <taxon>Glomeromycetes</taxon>
        <taxon>Archaeosporales</taxon>
        <taxon>Ambisporaceae</taxon>
        <taxon>Ambispora</taxon>
    </lineage>
</organism>
<accession>A0A9N9DES9</accession>
<protein>
    <submittedName>
        <fullName evidence="1">4335_t:CDS:1</fullName>
    </submittedName>
</protein>
<reference evidence="1" key="1">
    <citation type="submission" date="2021-06" db="EMBL/GenBank/DDBJ databases">
        <authorList>
            <person name="Kallberg Y."/>
            <person name="Tangrot J."/>
            <person name="Rosling A."/>
        </authorList>
    </citation>
    <scope>NUCLEOTIDE SEQUENCE</scope>
    <source>
        <strain evidence="1">MT106</strain>
    </source>
</reference>
<comment type="caution">
    <text evidence="1">The sequence shown here is derived from an EMBL/GenBank/DDBJ whole genome shotgun (WGS) entry which is preliminary data.</text>
</comment>
<sequence>MVSTTTTSTTSSQTTRERVLACMRDFTSYQATRVALYKEFEEL</sequence>
<dbReference type="AlphaFoldDB" id="A0A9N9DES9"/>
<evidence type="ECO:0000313" key="2">
    <source>
        <dbReference type="Proteomes" id="UP000789831"/>
    </source>
</evidence>
<keyword evidence="2" id="KW-1185">Reference proteome</keyword>
<dbReference type="EMBL" id="CAJVPL010003803">
    <property type="protein sequence ID" value="CAG8638711.1"/>
    <property type="molecule type" value="Genomic_DNA"/>
</dbReference>
<dbReference type="Proteomes" id="UP000789831">
    <property type="component" value="Unassembled WGS sequence"/>
</dbReference>